<keyword evidence="2" id="KW-1185">Reference proteome</keyword>
<protein>
    <submittedName>
        <fullName evidence="1">Uncharacterized protein</fullName>
    </submittedName>
</protein>
<gene>
    <name evidence="1" type="ORF">GCM10010171_65350</name>
</gene>
<proteinExistence type="predicted"/>
<organism evidence="1 2">
    <name type="scientific">Actinokineospora fastidiosa</name>
    <dbReference type="NCBI Taxonomy" id="1816"/>
    <lineage>
        <taxon>Bacteria</taxon>
        <taxon>Bacillati</taxon>
        <taxon>Actinomycetota</taxon>
        <taxon>Actinomycetes</taxon>
        <taxon>Pseudonocardiales</taxon>
        <taxon>Pseudonocardiaceae</taxon>
        <taxon>Actinokineospora</taxon>
    </lineage>
</organism>
<accession>A0A918GTY3</accession>
<comment type="caution">
    <text evidence="1">The sequence shown here is derived from an EMBL/GenBank/DDBJ whole genome shotgun (WGS) entry which is preliminary data.</text>
</comment>
<name>A0A918GTY3_9PSEU</name>
<reference evidence="1" key="1">
    <citation type="journal article" date="2014" name="Int. J. Syst. Evol. Microbiol.">
        <title>Complete genome sequence of Corynebacterium casei LMG S-19264T (=DSM 44701T), isolated from a smear-ripened cheese.</title>
        <authorList>
            <consortium name="US DOE Joint Genome Institute (JGI-PGF)"/>
            <person name="Walter F."/>
            <person name="Albersmeier A."/>
            <person name="Kalinowski J."/>
            <person name="Ruckert C."/>
        </authorList>
    </citation>
    <scope>NUCLEOTIDE SEQUENCE</scope>
    <source>
        <strain evidence="1">JCM 3276</strain>
    </source>
</reference>
<evidence type="ECO:0000313" key="2">
    <source>
        <dbReference type="Proteomes" id="UP000660680"/>
    </source>
</evidence>
<sequence length="70" mass="7669">MLSLRPTRELMPKGTVDQLMAQATPEDTVHSTHPADSPTDRLTVDLPTRVQRTALVWDSVAASDLTLELA</sequence>
<reference evidence="1" key="2">
    <citation type="submission" date="2020-09" db="EMBL/GenBank/DDBJ databases">
        <authorList>
            <person name="Sun Q."/>
            <person name="Ohkuma M."/>
        </authorList>
    </citation>
    <scope>NUCLEOTIDE SEQUENCE</scope>
    <source>
        <strain evidence="1">JCM 3276</strain>
    </source>
</reference>
<dbReference type="EMBL" id="BMRB01000019">
    <property type="protein sequence ID" value="GGS61531.1"/>
    <property type="molecule type" value="Genomic_DNA"/>
</dbReference>
<dbReference type="Proteomes" id="UP000660680">
    <property type="component" value="Unassembled WGS sequence"/>
</dbReference>
<evidence type="ECO:0000313" key="1">
    <source>
        <dbReference type="EMBL" id="GGS61531.1"/>
    </source>
</evidence>
<dbReference type="AlphaFoldDB" id="A0A918GTY3"/>